<dbReference type="Gene3D" id="3.30.70.2970">
    <property type="entry name" value="Protein of unknown function (DUF541), domain 2"/>
    <property type="match status" value="1"/>
</dbReference>
<dbReference type="PANTHER" id="PTHR34387:SF1">
    <property type="entry name" value="PERIPLASMIC IMMUNOGENIC PROTEIN"/>
    <property type="match status" value="1"/>
</dbReference>
<name>A0A3R9Z780_9SPHN</name>
<dbReference type="InterPro" id="IPR052022">
    <property type="entry name" value="26kDa_periplasmic_antigen"/>
</dbReference>
<sequence>MIVRVLAGGLLAAVAVPAAAQIAATPDQLAGGPVVTVQISEQLRSPPDQATISMSTESRAPTATAALAANKGKTQALLVAIRKAGIGDKDVQTEGISLGADYRFEQVNGVGSQRFIGYVARNTVRIKTRELDRLSGLLDTLTAAGATGIYGPSFDIANPLPIRSEARRRAMVRGEAEAGEYARNAGFARVRLLTVQEGVSYRSDDIIVTGSRVPAAAPPPPPPPPAPERDGAIAPGQIETGVTLTLQYRMER</sequence>
<feature type="signal peptide" evidence="2">
    <location>
        <begin position="1"/>
        <end position="20"/>
    </location>
</feature>
<evidence type="ECO:0000256" key="1">
    <source>
        <dbReference type="SAM" id="MobiDB-lite"/>
    </source>
</evidence>
<dbReference type="Pfam" id="PF04402">
    <property type="entry name" value="SIMPL"/>
    <property type="match status" value="1"/>
</dbReference>
<accession>A0A3R9Z780</accession>
<feature type="chain" id="PRO_5018749802" evidence="2">
    <location>
        <begin position="21"/>
        <end position="252"/>
    </location>
</feature>
<keyword evidence="2" id="KW-0732">Signal</keyword>
<keyword evidence="4" id="KW-1185">Reference proteome</keyword>
<dbReference type="InterPro" id="IPR007497">
    <property type="entry name" value="SIMPL/DUF541"/>
</dbReference>
<reference evidence="3 4" key="1">
    <citation type="submission" date="2018-12" db="EMBL/GenBank/DDBJ databases">
        <title>Sphingomonas sp. HMF7854 Genome sequencing and assembly.</title>
        <authorList>
            <person name="Cha I."/>
            <person name="Kang H."/>
            <person name="Kim H."/>
            <person name="Kang J."/>
            <person name="Joh K."/>
        </authorList>
    </citation>
    <scope>NUCLEOTIDE SEQUENCE [LARGE SCALE GENOMIC DNA]</scope>
    <source>
        <strain evidence="3 4">HMF7854</strain>
    </source>
</reference>
<proteinExistence type="predicted"/>
<dbReference type="EMBL" id="RWJF01000001">
    <property type="protein sequence ID" value="RST31516.1"/>
    <property type="molecule type" value="Genomic_DNA"/>
</dbReference>
<protein>
    <submittedName>
        <fullName evidence="3">DUF541 domain-containing protein</fullName>
    </submittedName>
</protein>
<evidence type="ECO:0000313" key="4">
    <source>
        <dbReference type="Proteomes" id="UP000274661"/>
    </source>
</evidence>
<dbReference type="Gene3D" id="3.30.110.170">
    <property type="entry name" value="Protein of unknown function (DUF541), domain 1"/>
    <property type="match status" value="1"/>
</dbReference>
<feature type="compositionally biased region" description="Pro residues" evidence="1">
    <location>
        <begin position="216"/>
        <end position="226"/>
    </location>
</feature>
<feature type="region of interest" description="Disordered" evidence="1">
    <location>
        <begin position="211"/>
        <end position="234"/>
    </location>
</feature>
<gene>
    <name evidence="3" type="ORF">HMF7854_12195</name>
</gene>
<dbReference type="OrthoDB" id="9813144at2"/>
<organism evidence="3 4">
    <name type="scientific">Sphingomonas ginkgonis</name>
    <dbReference type="NCBI Taxonomy" id="2315330"/>
    <lineage>
        <taxon>Bacteria</taxon>
        <taxon>Pseudomonadati</taxon>
        <taxon>Pseudomonadota</taxon>
        <taxon>Alphaproteobacteria</taxon>
        <taxon>Sphingomonadales</taxon>
        <taxon>Sphingomonadaceae</taxon>
        <taxon>Sphingomonas</taxon>
    </lineage>
</organism>
<comment type="caution">
    <text evidence="3">The sequence shown here is derived from an EMBL/GenBank/DDBJ whole genome shotgun (WGS) entry which is preliminary data.</text>
</comment>
<dbReference type="RefSeq" id="WP_126719344.1">
    <property type="nucleotide sequence ID" value="NZ_RWJF01000001.1"/>
</dbReference>
<dbReference type="AlphaFoldDB" id="A0A3R9Z780"/>
<dbReference type="PANTHER" id="PTHR34387">
    <property type="entry name" value="SLR1258 PROTEIN"/>
    <property type="match status" value="1"/>
</dbReference>
<evidence type="ECO:0000256" key="2">
    <source>
        <dbReference type="SAM" id="SignalP"/>
    </source>
</evidence>
<dbReference type="GO" id="GO:0006974">
    <property type="term" value="P:DNA damage response"/>
    <property type="evidence" value="ECO:0007669"/>
    <property type="project" value="TreeGrafter"/>
</dbReference>
<dbReference type="Proteomes" id="UP000274661">
    <property type="component" value="Unassembled WGS sequence"/>
</dbReference>
<evidence type="ECO:0000313" key="3">
    <source>
        <dbReference type="EMBL" id="RST31516.1"/>
    </source>
</evidence>